<evidence type="ECO:0000256" key="5">
    <source>
        <dbReference type="ARBA" id="ARBA00022792"/>
    </source>
</evidence>
<dbReference type="SUPFAM" id="SSF81431">
    <property type="entry name" value="Mitochondrial cytochrome c oxidase subunit VIIIb (aka IX)"/>
    <property type="match status" value="1"/>
</dbReference>
<sequence length="69" mass="7770">MLAIRSLFRNNAQLIKNVAQQRNMSAIAVPARSKVSKGEVIFLAGLMFVGWCAVPAWVLVNLKHYRDKE</sequence>
<dbReference type="InterPro" id="IPR036548">
    <property type="entry name" value="Cyt_c_oxidase_su8_sf"/>
</dbReference>
<keyword evidence="8 9" id="KW-0472">Membrane</keyword>
<comment type="similarity">
    <text evidence="3">Belongs to the cytochrome c oxidase VIII family.</text>
</comment>
<organism evidence="10 11">
    <name type="scientific">Iphiclides podalirius</name>
    <name type="common">scarce swallowtail</name>
    <dbReference type="NCBI Taxonomy" id="110791"/>
    <lineage>
        <taxon>Eukaryota</taxon>
        <taxon>Metazoa</taxon>
        <taxon>Ecdysozoa</taxon>
        <taxon>Arthropoda</taxon>
        <taxon>Hexapoda</taxon>
        <taxon>Insecta</taxon>
        <taxon>Pterygota</taxon>
        <taxon>Neoptera</taxon>
        <taxon>Endopterygota</taxon>
        <taxon>Lepidoptera</taxon>
        <taxon>Glossata</taxon>
        <taxon>Ditrysia</taxon>
        <taxon>Papilionoidea</taxon>
        <taxon>Papilionidae</taxon>
        <taxon>Papilioninae</taxon>
        <taxon>Iphiclides</taxon>
    </lineage>
</organism>
<keyword evidence="7" id="KW-0496">Mitochondrion</keyword>
<dbReference type="EMBL" id="OW152842">
    <property type="protein sequence ID" value="CAH2065200.1"/>
    <property type="molecule type" value="Genomic_DNA"/>
</dbReference>
<dbReference type="Gene3D" id="4.10.81.10">
    <property type="entry name" value="Cytochrome c oxidase, subunit 8"/>
    <property type="match status" value="1"/>
</dbReference>
<evidence type="ECO:0000256" key="9">
    <source>
        <dbReference type="SAM" id="Phobius"/>
    </source>
</evidence>
<evidence type="ECO:0000256" key="8">
    <source>
        <dbReference type="ARBA" id="ARBA00023136"/>
    </source>
</evidence>
<feature type="non-terminal residue" evidence="10">
    <location>
        <position position="1"/>
    </location>
</feature>
<evidence type="ECO:0000313" key="10">
    <source>
        <dbReference type="EMBL" id="CAH2065200.1"/>
    </source>
</evidence>
<evidence type="ECO:0000256" key="1">
    <source>
        <dbReference type="ARBA" id="ARBA00004434"/>
    </source>
</evidence>
<keyword evidence="6 9" id="KW-1133">Transmembrane helix</keyword>
<name>A0ABN8ISP0_9NEOP</name>
<dbReference type="Proteomes" id="UP000837857">
    <property type="component" value="Chromosome 30"/>
</dbReference>
<protein>
    <submittedName>
        <fullName evidence="10">Uncharacterized protein</fullName>
    </submittedName>
</protein>
<evidence type="ECO:0000313" key="11">
    <source>
        <dbReference type="Proteomes" id="UP000837857"/>
    </source>
</evidence>
<keyword evidence="11" id="KW-1185">Reference proteome</keyword>
<keyword evidence="4 9" id="KW-0812">Transmembrane</keyword>
<comment type="subcellular location">
    <subcellularLocation>
        <location evidence="1">Mitochondrion inner membrane</location>
        <topology evidence="1">Single-pass membrane protein</topology>
    </subcellularLocation>
</comment>
<dbReference type="InterPro" id="IPR003205">
    <property type="entry name" value="Cyt_c_oxidase_su8"/>
</dbReference>
<evidence type="ECO:0000256" key="7">
    <source>
        <dbReference type="ARBA" id="ARBA00023128"/>
    </source>
</evidence>
<reference evidence="10" key="1">
    <citation type="submission" date="2022-03" db="EMBL/GenBank/DDBJ databases">
        <authorList>
            <person name="Martin H S."/>
        </authorList>
    </citation>
    <scope>NUCLEOTIDE SEQUENCE</scope>
</reference>
<comment type="pathway">
    <text evidence="2">Energy metabolism; oxidative phosphorylation.</text>
</comment>
<gene>
    <name evidence="10" type="ORF">IPOD504_LOCUS13082</name>
</gene>
<dbReference type="Pfam" id="PF02285">
    <property type="entry name" value="COX8"/>
    <property type="match status" value="1"/>
</dbReference>
<proteinExistence type="inferred from homology"/>
<evidence type="ECO:0000256" key="3">
    <source>
        <dbReference type="ARBA" id="ARBA00010117"/>
    </source>
</evidence>
<evidence type="ECO:0000256" key="6">
    <source>
        <dbReference type="ARBA" id="ARBA00022989"/>
    </source>
</evidence>
<keyword evidence="5" id="KW-0999">Mitochondrion inner membrane</keyword>
<evidence type="ECO:0000256" key="2">
    <source>
        <dbReference type="ARBA" id="ARBA00004673"/>
    </source>
</evidence>
<feature type="transmembrane region" description="Helical" evidence="9">
    <location>
        <begin position="40"/>
        <end position="60"/>
    </location>
</feature>
<accession>A0ABN8ISP0</accession>
<evidence type="ECO:0000256" key="4">
    <source>
        <dbReference type="ARBA" id="ARBA00022692"/>
    </source>
</evidence>